<protein>
    <recommendedName>
        <fullName evidence="6">FAD/NAD(P)-binding domain-containing protein</fullName>
    </recommendedName>
</protein>
<dbReference type="SUPFAM" id="SSF51905">
    <property type="entry name" value="FAD/NAD(P)-binding domain"/>
    <property type="match status" value="1"/>
</dbReference>
<dbReference type="Gene3D" id="3.50.50.100">
    <property type="match status" value="1"/>
</dbReference>
<reference evidence="7 8" key="1">
    <citation type="submission" date="2011-02" db="EMBL/GenBank/DDBJ databases">
        <title>The Genome Sequence of Sphaeroforma arctica JP610.</title>
        <authorList>
            <consortium name="The Broad Institute Genome Sequencing Platform"/>
            <person name="Russ C."/>
            <person name="Cuomo C."/>
            <person name="Young S.K."/>
            <person name="Zeng Q."/>
            <person name="Gargeya S."/>
            <person name="Alvarado L."/>
            <person name="Berlin A."/>
            <person name="Chapman S.B."/>
            <person name="Chen Z."/>
            <person name="Freedman E."/>
            <person name="Gellesch M."/>
            <person name="Goldberg J."/>
            <person name="Griggs A."/>
            <person name="Gujja S."/>
            <person name="Heilman E."/>
            <person name="Heiman D."/>
            <person name="Howarth C."/>
            <person name="Mehta T."/>
            <person name="Neiman D."/>
            <person name="Pearson M."/>
            <person name="Roberts A."/>
            <person name="Saif S."/>
            <person name="Shea T."/>
            <person name="Shenoy N."/>
            <person name="Sisk P."/>
            <person name="Stolte C."/>
            <person name="Sykes S."/>
            <person name="White J."/>
            <person name="Yandava C."/>
            <person name="Burger G."/>
            <person name="Gray M.W."/>
            <person name="Holland P.W.H."/>
            <person name="King N."/>
            <person name="Lang F.B.F."/>
            <person name="Roger A.J."/>
            <person name="Ruiz-Trillo I."/>
            <person name="Haas B."/>
            <person name="Nusbaum C."/>
            <person name="Birren B."/>
        </authorList>
    </citation>
    <scope>NUCLEOTIDE SEQUENCE [LARGE SCALE GENOMIC DNA]</scope>
    <source>
        <strain evidence="7 8">JP610</strain>
    </source>
</reference>
<keyword evidence="5" id="KW-0520">NAD</keyword>
<dbReference type="PANTHER" id="PTHR43706:SF13">
    <property type="entry name" value="NADH DEHYDROGENASE-RELATED"/>
    <property type="match status" value="1"/>
</dbReference>
<dbReference type="AlphaFoldDB" id="A0A0L0FLX3"/>
<proteinExistence type="inferred from homology"/>
<evidence type="ECO:0000259" key="6">
    <source>
        <dbReference type="Pfam" id="PF07992"/>
    </source>
</evidence>
<dbReference type="RefSeq" id="XP_014151383.1">
    <property type="nucleotide sequence ID" value="XM_014295908.1"/>
</dbReference>
<evidence type="ECO:0000256" key="5">
    <source>
        <dbReference type="ARBA" id="ARBA00023027"/>
    </source>
</evidence>
<comment type="similarity">
    <text evidence="1">Belongs to the NADH dehydrogenase family.</text>
</comment>
<organism evidence="7 8">
    <name type="scientific">Sphaeroforma arctica JP610</name>
    <dbReference type="NCBI Taxonomy" id="667725"/>
    <lineage>
        <taxon>Eukaryota</taxon>
        <taxon>Ichthyosporea</taxon>
        <taxon>Ichthyophonida</taxon>
        <taxon>Sphaeroforma</taxon>
    </lineage>
</organism>
<dbReference type="PANTHER" id="PTHR43706">
    <property type="entry name" value="NADH DEHYDROGENASE"/>
    <property type="match status" value="1"/>
</dbReference>
<gene>
    <name evidence="7" type="ORF">SARC_10059</name>
</gene>
<dbReference type="GO" id="GO:0005739">
    <property type="term" value="C:mitochondrion"/>
    <property type="evidence" value="ECO:0007669"/>
    <property type="project" value="TreeGrafter"/>
</dbReference>
<dbReference type="InterPro" id="IPR045024">
    <property type="entry name" value="NDH-2"/>
</dbReference>
<dbReference type="Proteomes" id="UP000054560">
    <property type="component" value="Unassembled WGS sequence"/>
</dbReference>
<keyword evidence="3" id="KW-0274">FAD</keyword>
<dbReference type="eggNOG" id="KOG2495">
    <property type="taxonomic scope" value="Eukaryota"/>
</dbReference>
<keyword evidence="8" id="KW-1185">Reference proteome</keyword>
<dbReference type="InterPro" id="IPR023753">
    <property type="entry name" value="FAD/NAD-binding_dom"/>
</dbReference>
<dbReference type="STRING" id="667725.A0A0L0FLX3"/>
<sequence>SAVGTLEFRAIQEPIRTLPNVYQFYQAKARDIDFDTQEVVCDSIYGSGSFSIKYDKLVMAMGVKTNTFGTKNLVEREGQEVFFLKHLWHARSIRNRTIEVFEIAALPQVGVQEKKRLLSFLIVGGGPTSCEYAAELYDFLSEDMANLYPDLVEHTTLTLVEAADAILGPFDNHLRAYVERLFNKRNIKIRTKTAVTGVELCHVEGFHHESTKAIMSDGTEHRFGTLVWSAGLQPVKFTDKVTSKGIQRTEAGRIIIDEYLRVKGHEGKVWAIGDCAECETMPLPLLAQVAQQQSGYMAKVLTKSIREDEKAFHFYSLGSMLSVGKWKGIYDGQSLGDPYGWRAKVTNISGFAAFITYRTAYWGKQVSWTNKLLIPMYWFKSWAFGRDICRF</sequence>
<dbReference type="GeneID" id="25910563"/>
<evidence type="ECO:0000313" key="8">
    <source>
        <dbReference type="Proteomes" id="UP000054560"/>
    </source>
</evidence>
<evidence type="ECO:0000313" key="7">
    <source>
        <dbReference type="EMBL" id="KNC77481.1"/>
    </source>
</evidence>
<name>A0A0L0FLX3_9EUKA</name>
<dbReference type="InterPro" id="IPR036188">
    <property type="entry name" value="FAD/NAD-bd_sf"/>
</dbReference>
<evidence type="ECO:0000256" key="2">
    <source>
        <dbReference type="ARBA" id="ARBA00022630"/>
    </source>
</evidence>
<feature type="domain" description="FAD/NAD(P)-binding" evidence="6">
    <location>
        <begin position="15"/>
        <end position="293"/>
    </location>
</feature>
<evidence type="ECO:0000256" key="1">
    <source>
        <dbReference type="ARBA" id="ARBA00005272"/>
    </source>
</evidence>
<keyword evidence="4" id="KW-0560">Oxidoreductase</keyword>
<accession>A0A0L0FLX3</accession>
<feature type="non-terminal residue" evidence="7">
    <location>
        <position position="1"/>
    </location>
</feature>
<keyword evidence="2" id="KW-0285">Flavoprotein</keyword>
<evidence type="ECO:0000256" key="4">
    <source>
        <dbReference type="ARBA" id="ARBA00023002"/>
    </source>
</evidence>
<evidence type="ECO:0000256" key="3">
    <source>
        <dbReference type="ARBA" id="ARBA00022827"/>
    </source>
</evidence>
<dbReference type="Pfam" id="PF07992">
    <property type="entry name" value="Pyr_redox_2"/>
    <property type="match status" value="1"/>
</dbReference>
<dbReference type="GO" id="GO:0003954">
    <property type="term" value="F:NADH dehydrogenase activity"/>
    <property type="evidence" value="ECO:0007669"/>
    <property type="project" value="InterPro"/>
</dbReference>
<dbReference type="OrthoDB" id="3244603at2759"/>
<dbReference type="EMBL" id="KQ242719">
    <property type="protein sequence ID" value="KNC77481.1"/>
    <property type="molecule type" value="Genomic_DNA"/>
</dbReference>